<organism evidence="2 3">
    <name type="scientific">Streptomyces sp. 900116325</name>
    <dbReference type="NCBI Taxonomy" id="3154295"/>
    <lineage>
        <taxon>Bacteria</taxon>
        <taxon>Bacillati</taxon>
        <taxon>Actinomycetota</taxon>
        <taxon>Actinomycetes</taxon>
        <taxon>Kitasatosporales</taxon>
        <taxon>Streptomycetaceae</taxon>
        <taxon>Streptomyces</taxon>
    </lineage>
</organism>
<dbReference type="InterPro" id="IPR004323">
    <property type="entry name" value="Ion_tolerance_CutA"/>
</dbReference>
<keyword evidence="3" id="KW-1185">Reference proteome</keyword>
<dbReference type="Pfam" id="PF03091">
    <property type="entry name" value="CutA1"/>
    <property type="match status" value="1"/>
</dbReference>
<comment type="caution">
    <text evidence="2">The sequence shown here is derived from an EMBL/GenBank/DDBJ whole genome shotgun (WGS) entry which is preliminary data.</text>
</comment>
<evidence type="ECO:0000313" key="2">
    <source>
        <dbReference type="EMBL" id="MET8435513.1"/>
    </source>
</evidence>
<sequence>MADVRLCTVVITAPEEAWLADFVRSLVADHLCAGAHVTSPIRSIYRWQGEIYDRPEVHVTLHTRTDHVPAIIARASDQHPYEVPCVVATEITDAAPNYAAWIVEQTERP</sequence>
<name>A0ABV2UCF7_9ACTN</name>
<evidence type="ECO:0000313" key="3">
    <source>
        <dbReference type="Proteomes" id="UP001550044"/>
    </source>
</evidence>
<evidence type="ECO:0000256" key="1">
    <source>
        <dbReference type="ARBA" id="ARBA00010169"/>
    </source>
</evidence>
<proteinExistence type="inferred from homology"/>
<dbReference type="InterPro" id="IPR011322">
    <property type="entry name" value="N-reg_PII-like_a/b"/>
</dbReference>
<dbReference type="SUPFAM" id="SSF54913">
    <property type="entry name" value="GlnB-like"/>
    <property type="match status" value="1"/>
</dbReference>
<dbReference type="Gene3D" id="3.30.70.120">
    <property type="match status" value="1"/>
</dbReference>
<dbReference type="PANTHER" id="PTHR23419:SF8">
    <property type="entry name" value="FI09726P"/>
    <property type="match status" value="1"/>
</dbReference>
<protein>
    <submittedName>
        <fullName evidence="2">Divalent-cation tolerance protein CutA</fullName>
    </submittedName>
</protein>
<gene>
    <name evidence="2" type="primary">cutA</name>
    <name evidence="2" type="ORF">ABZV61_22530</name>
</gene>
<accession>A0ABV2UCF7</accession>
<dbReference type="InterPro" id="IPR015867">
    <property type="entry name" value="N-reg_PII/ATP_PRibTrfase_C"/>
</dbReference>
<dbReference type="Proteomes" id="UP001550044">
    <property type="component" value="Unassembled WGS sequence"/>
</dbReference>
<dbReference type="RefSeq" id="WP_356710760.1">
    <property type="nucleotide sequence ID" value="NZ_JBEXIP010000018.1"/>
</dbReference>
<dbReference type="EMBL" id="JBEXIP010000018">
    <property type="protein sequence ID" value="MET8435513.1"/>
    <property type="molecule type" value="Genomic_DNA"/>
</dbReference>
<reference evidence="2 3" key="1">
    <citation type="submission" date="2024-06" db="EMBL/GenBank/DDBJ databases">
        <title>The Natural Products Discovery Center: Release of the First 8490 Sequenced Strains for Exploring Actinobacteria Biosynthetic Diversity.</title>
        <authorList>
            <person name="Kalkreuter E."/>
            <person name="Kautsar S.A."/>
            <person name="Yang D."/>
            <person name="Bader C.D."/>
            <person name="Teijaro C.N."/>
            <person name="Fluegel L."/>
            <person name="Davis C.M."/>
            <person name="Simpson J.R."/>
            <person name="Lauterbach L."/>
            <person name="Steele A.D."/>
            <person name="Gui C."/>
            <person name="Meng S."/>
            <person name="Li G."/>
            <person name="Viehrig K."/>
            <person name="Ye F."/>
            <person name="Su P."/>
            <person name="Kiefer A.F."/>
            <person name="Nichols A."/>
            <person name="Cepeda A.J."/>
            <person name="Yan W."/>
            <person name="Fan B."/>
            <person name="Jiang Y."/>
            <person name="Adhikari A."/>
            <person name="Zheng C.-J."/>
            <person name="Schuster L."/>
            <person name="Cowan T.M."/>
            <person name="Smanski M.J."/>
            <person name="Chevrette M.G."/>
            <person name="De Carvalho L.P.S."/>
            <person name="Shen B."/>
        </authorList>
    </citation>
    <scope>NUCLEOTIDE SEQUENCE [LARGE SCALE GENOMIC DNA]</scope>
    <source>
        <strain evidence="2 3">NPDC005137</strain>
    </source>
</reference>
<dbReference type="PANTHER" id="PTHR23419">
    <property type="entry name" value="DIVALENT CATION TOLERANCE CUTA-RELATED"/>
    <property type="match status" value="1"/>
</dbReference>
<comment type="similarity">
    <text evidence="1">Belongs to the CutA family.</text>
</comment>